<dbReference type="Gene3D" id="3.90.180.10">
    <property type="entry name" value="Medium-chain alcohol dehydrogenases, catalytic domain"/>
    <property type="match status" value="1"/>
</dbReference>
<keyword evidence="2 6" id="KW-0479">Metal-binding</keyword>
<proteinExistence type="inferred from homology"/>
<dbReference type="GO" id="GO:0051903">
    <property type="term" value="F:S-(hydroxymethyl)glutathione dehydrogenase [NAD(P)+] activity"/>
    <property type="evidence" value="ECO:0007669"/>
    <property type="project" value="TreeGrafter"/>
</dbReference>
<dbReference type="InterPro" id="IPR002328">
    <property type="entry name" value="ADH_Zn_CS"/>
</dbReference>
<dbReference type="HOGENOM" id="CLU_026673_14_1_4"/>
<evidence type="ECO:0000256" key="4">
    <source>
        <dbReference type="ARBA" id="ARBA00023002"/>
    </source>
</evidence>
<evidence type="ECO:0000259" key="7">
    <source>
        <dbReference type="SMART" id="SM00829"/>
    </source>
</evidence>
<keyword evidence="5" id="KW-0520">NAD</keyword>
<dbReference type="FunFam" id="3.40.50.720:FF:000003">
    <property type="entry name" value="S-(hydroxymethyl)glutathione dehydrogenase"/>
    <property type="match status" value="1"/>
</dbReference>
<dbReference type="GO" id="GO:0005829">
    <property type="term" value="C:cytosol"/>
    <property type="evidence" value="ECO:0007669"/>
    <property type="project" value="TreeGrafter"/>
</dbReference>
<dbReference type="GO" id="GO:0046294">
    <property type="term" value="P:formaldehyde catabolic process"/>
    <property type="evidence" value="ECO:0007669"/>
    <property type="project" value="TreeGrafter"/>
</dbReference>
<dbReference type="EMBL" id="CP002021">
    <property type="protein sequence ID" value="ADG30975.1"/>
    <property type="molecule type" value="Genomic_DNA"/>
</dbReference>
<dbReference type="KEGG" id="tin:Tint_1602"/>
<protein>
    <submittedName>
        <fullName evidence="8">Alcohol dehydrogenase zinc-binding domain protein</fullName>
    </submittedName>
</protein>
<feature type="domain" description="Enoyl reductase (ER)" evidence="7">
    <location>
        <begin position="13"/>
        <end position="369"/>
    </location>
</feature>
<dbReference type="PANTHER" id="PTHR43880">
    <property type="entry name" value="ALCOHOL DEHYDROGENASE"/>
    <property type="match status" value="1"/>
</dbReference>
<name>D5X1H9_THIK1</name>
<dbReference type="AlphaFoldDB" id="D5X1H9"/>
<reference evidence="8" key="1">
    <citation type="submission" date="2010-04" db="EMBL/GenBank/DDBJ databases">
        <title>Complete sequence of Thiomonas intermedia K12.</title>
        <authorList>
            <consortium name="US DOE Joint Genome Institute"/>
            <person name="Lucas S."/>
            <person name="Copeland A."/>
            <person name="Lapidus A."/>
            <person name="Cheng J.-F."/>
            <person name="Bruce D."/>
            <person name="Goodwin L."/>
            <person name="Pitluck S."/>
            <person name="Davenport K."/>
            <person name="Detter J.C."/>
            <person name="Han C."/>
            <person name="Tapia R."/>
            <person name="Land M."/>
            <person name="Hauser L."/>
            <person name="Kyrpides N."/>
            <person name="Ovchinnikova G."/>
            <person name="Kerfeld C.A."/>
            <person name="Cannon G.C."/>
            <person name="Heinhorst S."/>
            <person name="Woyke T."/>
        </authorList>
    </citation>
    <scope>NUCLEOTIDE SEQUENCE [LARGE SCALE GENOMIC DNA]</scope>
    <source>
        <strain evidence="8">K12</strain>
    </source>
</reference>
<dbReference type="PROSITE" id="PS00059">
    <property type="entry name" value="ADH_ZINC"/>
    <property type="match status" value="1"/>
</dbReference>
<keyword evidence="4" id="KW-0560">Oxidoreductase</keyword>
<comment type="similarity">
    <text evidence="6">Belongs to the zinc-containing alcohol dehydrogenase family.</text>
</comment>
<gene>
    <name evidence="8" type="ordered locus">Tint_1602</name>
</gene>
<dbReference type="SUPFAM" id="SSF50129">
    <property type="entry name" value="GroES-like"/>
    <property type="match status" value="2"/>
</dbReference>
<dbReference type="Pfam" id="PF08240">
    <property type="entry name" value="ADH_N"/>
    <property type="match status" value="1"/>
</dbReference>
<evidence type="ECO:0000256" key="2">
    <source>
        <dbReference type="ARBA" id="ARBA00022723"/>
    </source>
</evidence>
<dbReference type="InterPro" id="IPR013149">
    <property type="entry name" value="ADH-like_C"/>
</dbReference>
<dbReference type="InterPro" id="IPR020843">
    <property type="entry name" value="ER"/>
</dbReference>
<dbReference type="eggNOG" id="COG1062">
    <property type="taxonomic scope" value="Bacteria"/>
</dbReference>
<dbReference type="InterPro" id="IPR036291">
    <property type="entry name" value="NAD(P)-bd_dom_sf"/>
</dbReference>
<dbReference type="CDD" id="cd08279">
    <property type="entry name" value="Zn_ADH_class_III"/>
    <property type="match status" value="1"/>
</dbReference>
<sequence length="372" mass="38848">MPVRNARAVVCRGPDRPFEVETIRVEPPRRNEVTIRLAACGVCHSDLSATNGTIPMPPPLVLGHEGAGVVVEIGEGVTELAVGDSVVTSFVSMCGHCRHCQTGRPQLCDQAARTLTTLPDGSVRSFDTDNQPLSVFSGCGVMAEFATLHVDNVVKIDAAMPLEPACLIACGVMTGVGAAFNTARVEAGSSVVVFGCGGVGLNAIQGSSIAGAASIIAVDTMAHKLEFARLFGATHTIDASTDSNVVKIIKKLTGGGVDYAFECVGLGVLVAQAYASLRKGGTAVVVGVAAQADTTSVRTASLTFEEKTLTGSMYGSARPRQDFPRLIALYRSGRLKLDELITQRYTIEQAAQAFADLQAGHNARGVIVFDPD</sequence>
<dbReference type="SMART" id="SM00829">
    <property type="entry name" value="PKS_ER"/>
    <property type="match status" value="1"/>
</dbReference>
<evidence type="ECO:0000256" key="5">
    <source>
        <dbReference type="ARBA" id="ARBA00023027"/>
    </source>
</evidence>
<comment type="cofactor">
    <cofactor evidence="1 6">
        <name>Zn(2+)</name>
        <dbReference type="ChEBI" id="CHEBI:29105"/>
    </cofactor>
</comment>
<evidence type="ECO:0000256" key="1">
    <source>
        <dbReference type="ARBA" id="ARBA00001947"/>
    </source>
</evidence>
<dbReference type="InterPro" id="IPR011032">
    <property type="entry name" value="GroES-like_sf"/>
</dbReference>
<dbReference type="PANTHER" id="PTHR43880:SF12">
    <property type="entry name" value="ALCOHOL DEHYDROGENASE CLASS-3"/>
    <property type="match status" value="1"/>
</dbReference>
<organism evidence="8">
    <name type="scientific">Thiomonas intermedia (strain K12)</name>
    <name type="common">Thiobacillus intermedius</name>
    <dbReference type="NCBI Taxonomy" id="75379"/>
    <lineage>
        <taxon>Bacteria</taxon>
        <taxon>Pseudomonadati</taxon>
        <taxon>Pseudomonadota</taxon>
        <taxon>Betaproteobacteria</taxon>
        <taxon>Burkholderiales</taxon>
        <taxon>Thiomonas</taxon>
    </lineage>
</organism>
<evidence type="ECO:0000313" key="8">
    <source>
        <dbReference type="EMBL" id="ADG30975.1"/>
    </source>
</evidence>
<dbReference type="SUPFAM" id="SSF51735">
    <property type="entry name" value="NAD(P)-binding Rossmann-fold domains"/>
    <property type="match status" value="1"/>
</dbReference>
<evidence type="ECO:0000256" key="3">
    <source>
        <dbReference type="ARBA" id="ARBA00022833"/>
    </source>
</evidence>
<dbReference type="BioCyc" id="TINT75379:TINT_RS08025-MONOMER"/>
<dbReference type="STRING" id="75379.Tint_1602"/>
<dbReference type="Pfam" id="PF00107">
    <property type="entry name" value="ADH_zinc_N"/>
    <property type="match status" value="1"/>
</dbReference>
<evidence type="ECO:0000256" key="6">
    <source>
        <dbReference type="RuleBase" id="RU361277"/>
    </source>
</evidence>
<keyword evidence="3 6" id="KW-0862">Zinc</keyword>
<dbReference type="Gene3D" id="3.40.50.720">
    <property type="entry name" value="NAD(P)-binding Rossmann-like Domain"/>
    <property type="match status" value="1"/>
</dbReference>
<dbReference type="InterPro" id="IPR013154">
    <property type="entry name" value="ADH-like_N"/>
</dbReference>
<accession>D5X1H9</accession>
<dbReference type="GO" id="GO:0008270">
    <property type="term" value="F:zinc ion binding"/>
    <property type="evidence" value="ECO:0007669"/>
    <property type="project" value="InterPro"/>
</dbReference>